<keyword evidence="1" id="KW-1133">Transmembrane helix</keyword>
<feature type="transmembrane region" description="Helical" evidence="1">
    <location>
        <begin position="28"/>
        <end position="48"/>
    </location>
</feature>
<organism evidence="2">
    <name type="scientific">Firmicutes phage HS19</name>
    <dbReference type="NCBI Taxonomy" id="3056397"/>
    <lineage>
        <taxon>Viruses</taxon>
    </lineage>
</organism>
<dbReference type="EMBL" id="OQ890325">
    <property type="protein sequence ID" value="WLJ26339.1"/>
    <property type="molecule type" value="Genomic_DNA"/>
</dbReference>
<evidence type="ECO:0000313" key="2">
    <source>
        <dbReference type="EMBL" id="WLJ26339.1"/>
    </source>
</evidence>
<keyword evidence="1" id="KW-0812">Transmembrane</keyword>
<evidence type="ECO:0000256" key="1">
    <source>
        <dbReference type="SAM" id="Phobius"/>
    </source>
</evidence>
<proteinExistence type="predicted"/>
<name>A0AA49X4A4_9VIRU</name>
<sequence length="50" mass="5713">MGIEVMNMSEEKERTFILKEIKNEISNLVSISKLIAVILILLLSLKLLKL</sequence>
<keyword evidence="1" id="KW-0472">Membrane</keyword>
<protein>
    <submittedName>
        <fullName evidence="2">Uncharacterized protein</fullName>
    </submittedName>
</protein>
<accession>A0AA49X4A4</accession>
<reference evidence="2" key="1">
    <citation type="submission" date="2023-04" db="EMBL/GenBank/DDBJ databases">
        <title>The human skin virome in hidradenitis suppurativa patients.</title>
        <authorList>
            <person name="Jansen D."/>
        </authorList>
    </citation>
    <scope>NUCLEOTIDE SEQUENCE</scope>
    <source>
        <strain evidence="2">VC4_HSPhageD</strain>
    </source>
</reference>